<keyword evidence="1" id="KW-0812">Transmembrane</keyword>
<organism evidence="2 3">
    <name type="scientific">Musa troglodytarum</name>
    <name type="common">fe'i banana</name>
    <dbReference type="NCBI Taxonomy" id="320322"/>
    <lineage>
        <taxon>Eukaryota</taxon>
        <taxon>Viridiplantae</taxon>
        <taxon>Streptophyta</taxon>
        <taxon>Embryophyta</taxon>
        <taxon>Tracheophyta</taxon>
        <taxon>Spermatophyta</taxon>
        <taxon>Magnoliopsida</taxon>
        <taxon>Liliopsida</taxon>
        <taxon>Zingiberales</taxon>
        <taxon>Musaceae</taxon>
        <taxon>Musa</taxon>
    </lineage>
</organism>
<keyword evidence="1" id="KW-0472">Membrane</keyword>
<evidence type="ECO:0000313" key="2">
    <source>
        <dbReference type="EMBL" id="URE29477.1"/>
    </source>
</evidence>
<sequence>MENSGDLPAGELGAPPPPLPPDATSRRWRSLGLATMVVSSVGLVRCGRSSWYQFLLYCFLLSGCTLVALSFGAHKSSPRFPAPSILDQALAARSRRPALYSGDCRLPLYRCFYYLCCVLALYMYALCLWF</sequence>
<keyword evidence="3" id="KW-1185">Reference proteome</keyword>
<reference evidence="2" key="1">
    <citation type="submission" date="2022-05" db="EMBL/GenBank/DDBJ databases">
        <title>The Musa troglodytarum L. genome provides insights into the mechanism of non-climacteric behaviour and enrichment of carotenoids.</title>
        <authorList>
            <person name="Wang J."/>
        </authorList>
    </citation>
    <scope>NUCLEOTIDE SEQUENCE</scope>
    <source>
        <tissue evidence="2">Leaf</tissue>
    </source>
</reference>
<feature type="transmembrane region" description="Helical" evidence="1">
    <location>
        <begin position="28"/>
        <end position="47"/>
    </location>
</feature>
<evidence type="ECO:0000313" key="3">
    <source>
        <dbReference type="Proteomes" id="UP001055439"/>
    </source>
</evidence>
<keyword evidence="1" id="KW-1133">Transmembrane helix</keyword>
<proteinExistence type="predicted"/>
<dbReference type="EMBL" id="CP097510">
    <property type="protein sequence ID" value="URE29477.1"/>
    <property type="molecule type" value="Genomic_DNA"/>
</dbReference>
<name>A0A9E7HG04_9LILI</name>
<accession>A0A9E7HG04</accession>
<feature type="transmembrane region" description="Helical" evidence="1">
    <location>
        <begin position="112"/>
        <end position="129"/>
    </location>
</feature>
<protein>
    <submittedName>
        <fullName evidence="2">Uncharacterized protein</fullName>
    </submittedName>
</protein>
<gene>
    <name evidence="2" type="ORF">MUK42_37321</name>
</gene>
<feature type="transmembrane region" description="Helical" evidence="1">
    <location>
        <begin position="54"/>
        <end position="73"/>
    </location>
</feature>
<evidence type="ECO:0000256" key="1">
    <source>
        <dbReference type="SAM" id="Phobius"/>
    </source>
</evidence>
<dbReference type="Proteomes" id="UP001055439">
    <property type="component" value="Chromosome 8"/>
</dbReference>
<dbReference type="AlphaFoldDB" id="A0A9E7HG04"/>